<dbReference type="InterPro" id="IPR051918">
    <property type="entry name" value="STPP_CPPED1"/>
</dbReference>
<proteinExistence type="predicted"/>
<evidence type="ECO:0000313" key="5">
    <source>
        <dbReference type="Proteomes" id="UP000475214"/>
    </source>
</evidence>
<feature type="compositionally biased region" description="Gly residues" evidence="1">
    <location>
        <begin position="663"/>
        <end position="679"/>
    </location>
</feature>
<dbReference type="Proteomes" id="UP000475214">
    <property type="component" value="Unassembled WGS sequence"/>
</dbReference>
<dbReference type="EMBL" id="JAAGOA010000016">
    <property type="protein sequence ID" value="NEE02684.1"/>
    <property type="molecule type" value="Genomic_DNA"/>
</dbReference>
<dbReference type="InterPro" id="IPR004843">
    <property type="entry name" value="Calcineurin-like_PHP"/>
</dbReference>
<dbReference type="InterPro" id="IPR029052">
    <property type="entry name" value="Metallo-depent_PP-like"/>
</dbReference>
<keyword evidence="2" id="KW-0732">Signal</keyword>
<accession>A0A6L9SDL3</accession>
<dbReference type="Gene3D" id="2.60.40.1260">
    <property type="entry name" value="Lamin Tail domain"/>
    <property type="match status" value="2"/>
</dbReference>
<dbReference type="Gene3D" id="3.60.21.10">
    <property type="match status" value="1"/>
</dbReference>
<evidence type="ECO:0000313" key="4">
    <source>
        <dbReference type="EMBL" id="NEE02684.1"/>
    </source>
</evidence>
<evidence type="ECO:0000259" key="3">
    <source>
        <dbReference type="PROSITE" id="PS51841"/>
    </source>
</evidence>
<reference evidence="4 5" key="1">
    <citation type="submission" date="2020-02" db="EMBL/GenBank/DDBJ databases">
        <authorList>
            <person name="Li X.-J."/>
            <person name="Han X.-M."/>
        </authorList>
    </citation>
    <scope>NUCLEOTIDE SEQUENCE [LARGE SCALE GENOMIC DNA]</scope>
    <source>
        <strain evidence="4 5">CCTCC AB 2017055</strain>
    </source>
</reference>
<feature type="signal peptide" evidence="2">
    <location>
        <begin position="1"/>
        <end position="39"/>
    </location>
</feature>
<evidence type="ECO:0000256" key="2">
    <source>
        <dbReference type="SAM" id="SignalP"/>
    </source>
</evidence>
<dbReference type="PANTHER" id="PTHR43143:SF5">
    <property type="entry name" value="SECRETED PROTEIN"/>
    <property type="match status" value="1"/>
</dbReference>
<dbReference type="Pfam" id="PF00149">
    <property type="entry name" value="Metallophos"/>
    <property type="match status" value="1"/>
</dbReference>
<feature type="chain" id="PRO_5027020732" description="LTD domain-containing protein" evidence="2">
    <location>
        <begin position="40"/>
        <end position="1171"/>
    </location>
</feature>
<dbReference type="Pfam" id="PF00932">
    <property type="entry name" value="LTD"/>
    <property type="match status" value="3"/>
</dbReference>
<feature type="domain" description="LTD" evidence="3">
    <location>
        <begin position="388"/>
        <end position="510"/>
    </location>
</feature>
<evidence type="ECO:0000256" key="1">
    <source>
        <dbReference type="SAM" id="MobiDB-lite"/>
    </source>
</evidence>
<feature type="domain" description="LTD" evidence="3">
    <location>
        <begin position="33"/>
        <end position="153"/>
    </location>
</feature>
<comment type="caution">
    <text evidence="4">The sequence shown here is derived from an EMBL/GenBank/DDBJ whole genome shotgun (WGS) entry which is preliminary data.</text>
</comment>
<feature type="compositionally biased region" description="Basic and acidic residues" evidence="1">
    <location>
        <begin position="645"/>
        <end position="655"/>
    </location>
</feature>
<protein>
    <recommendedName>
        <fullName evidence="3">LTD domain-containing protein</fullName>
    </recommendedName>
</protein>
<dbReference type="GO" id="GO:0016787">
    <property type="term" value="F:hydrolase activity"/>
    <property type="evidence" value="ECO:0007669"/>
    <property type="project" value="InterPro"/>
</dbReference>
<organism evidence="4 5">
    <name type="scientific">Phytoactinopolyspora halotolerans</name>
    <dbReference type="NCBI Taxonomy" id="1981512"/>
    <lineage>
        <taxon>Bacteria</taxon>
        <taxon>Bacillati</taxon>
        <taxon>Actinomycetota</taxon>
        <taxon>Actinomycetes</taxon>
        <taxon>Jiangellales</taxon>
        <taxon>Jiangellaceae</taxon>
        <taxon>Phytoactinopolyspora</taxon>
    </lineage>
</organism>
<name>A0A6L9SDL3_9ACTN</name>
<sequence length="1171" mass="126355">MVISSAGRNRFSPHVVSALVILALTASGLFVVSSSSAQAAHGPDVRISELTNYGPGGSPDNFIEIANFGDETADLDGWSIYRCAATGSRVYDPQVPTLEGVKLEPGETFVIAHDSFTGENVDAHYSVSLANAGFGAWIEDADRRLVDSVAVYAAPVDSECALNGTPLPNDLDGGRAQTYQRVDTTGDTAVDFIKAGRTPGEPNATEPDQGVQPSDVLISELTNGGPAGSSDNFVEFANYGDAAVDISGWKFYRCWASGRRTPDSLQSEVPDGTVLQPGQVFVAAHTVVDVPDGVPHARYSVSLANAGFGAMLEDADGNIMDAAGVYEADGFHQAPVGSPCTQGSALPNRLDYGFDQTYQRFQNTGDNASDFTKAPRSIGELVDPDPNTDVDPERVETGVQVSELVNEGPAGGADEFFELANMGDEPVSIGGWAVHRCQGDGRRNANPQIVVDDGVVLAPGETYVAVHESSPMYRDGDFDASYGVGMAADGFGLVVYDADGRVADSVGVYDESFSPCTQTMSVMNIADTAAGETFQRFQGTGENAADFVVADRTPGGLPEDLRAPTDLDDDELAPVDVEPAPRPLPAERDDATPDAVDGTDATLSVVAGHTTGDDAELSFHGSRQIAVNERAARVYTGVTDQAPPESRRIEGERLRRGTTLPGHGDGNGNGADDGAGAGGEPVVVESSDGFPFQRYELTASEGVGGTAEIAWSGRSTGGNELQMYAWNHKRETWDLVDAAGGYSDEGITLIGEVEYGVHVRGRRMDILVQDGPATQAAFADDADEPNLGFKDPAEYDFALGYVTDTQFLSEGYRPSFVDINRWLVTNQDARDIAYTFHTGDLIQRWLNGTHSEARARNEYAFASDVMGILERGGHPYGVTPGNHDDKWGRDKTLFNEYFPVERFESQDSFGAAWREGDSQNHYDVMEIGGAKFLMVYLGYFAGDEAIEWADEVVKAHPDHNVVFATHEYIHADGTLSSPDTYRWTSLGQRFWDELILPNENVFMVLSGHFHGVALNIKRDVGGVEGRVVVEMMANYQGYVRDGHRDTGFLRLLQVDLDAKKMAVNTYSPRLDEHNAWEYDPEDRYDDADDEFTVDVDLNNVYDKRVEADRVVWQSPSAELGAERVAAGAEAAIVWEDLEPGASYAWYVRSEDDGGRRALSPVWSMDVAAEAS</sequence>
<dbReference type="SUPFAM" id="SSF74853">
    <property type="entry name" value="Lamin A/C globular tail domain"/>
    <property type="match status" value="3"/>
</dbReference>
<dbReference type="PANTHER" id="PTHR43143">
    <property type="entry name" value="METALLOPHOSPHOESTERASE, CALCINEURIN SUPERFAMILY"/>
    <property type="match status" value="1"/>
</dbReference>
<keyword evidence="5" id="KW-1185">Reference proteome</keyword>
<dbReference type="RefSeq" id="WP_163741479.1">
    <property type="nucleotide sequence ID" value="NZ_JAAGOA010000016.1"/>
</dbReference>
<dbReference type="InterPro" id="IPR036415">
    <property type="entry name" value="Lamin_tail_dom_sf"/>
</dbReference>
<dbReference type="SUPFAM" id="SSF56300">
    <property type="entry name" value="Metallo-dependent phosphatases"/>
    <property type="match status" value="1"/>
</dbReference>
<dbReference type="PROSITE" id="PS51841">
    <property type="entry name" value="LTD"/>
    <property type="match status" value="3"/>
</dbReference>
<gene>
    <name evidence="4" type="ORF">G1H10_21190</name>
</gene>
<feature type="domain" description="LTD" evidence="3">
    <location>
        <begin position="207"/>
        <end position="328"/>
    </location>
</feature>
<feature type="region of interest" description="Disordered" evidence="1">
    <location>
        <begin position="553"/>
        <end position="597"/>
    </location>
</feature>
<feature type="region of interest" description="Disordered" evidence="1">
    <location>
        <begin position="639"/>
        <end position="686"/>
    </location>
</feature>
<dbReference type="InterPro" id="IPR001322">
    <property type="entry name" value="Lamin_tail_dom"/>
</dbReference>
<feature type="region of interest" description="Disordered" evidence="1">
    <location>
        <begin position="365"/>
        <end position="392"/>
    </location>
</feature>
<dbReference type="AlphaFoldDB" id="A0A6L9SDL3"/>